<dbReference type="RefSeq" id="WP_314015231.1">
    <property type="nucleotide sequence ID" value="NZ_JAVTTP010000001.1"/>
</dbReference>
<sequence length="79" mass="8893">MSVLNAVYYFGSTIISVKTVVIEFDQKMKGGGNKENKGHMDIFSHRSAISDVPENVFVFLPCSFRLFSIGDSFRLPRES</sequence>
<dbReference type="EMBL" id="JAVTTP010000001">
    <property type="protein sequence ID" value="MDT7829351.1"/>
    <property type="molecule type" value="Genomic_DNA"/>
</dbReference>
<reference evidence="1 2" key="1">
    <citation type="submission" date="2023-09" db="EMBL/GenBank/DDBJ databases">
        <title>Novel taxa isolated from Blanes Bay.</title>
        <authorList>
            <person name="Rey-Velasco X."/>
            <person name="Lucena T."/>
        </authorList>
    </citation>
    <scope>NUCLEOTIDE SEQUENCE [LARGE SCALE GENOMIC DNA]</scope>
    <source>
        <strain evidence="1 2">S334</strain>
    </source>
</reference>
<evidence type="ECO:0000313" key="2">
    <source>
        <dbReference type="Proteomes" id="UP001250656"/>
    </source>
</evidence>
<comment type="caution">
    <text evidence="1">The sequence shown here is derived from an EMBL/GenBank/DDBJ whole genome shotgun (WGS) entry which is preliminary data.</text>
</comment>
<gene>
    <name evidence="1" type="ORF">RQM65_11795</name>
</gene>
<name>A0ABU3L7Q3_9FLAO</name>
<dbReference type="Proteomes" id="UP001250656">
    <property type="component" value="Unassembled WGS sequence"/>
</dbReference>
<protein>
    <submittedName>
        <fullName evidence="1">Uncharacterized protein</fullName>
    </submittedName>
</protein>
<organism evidence="1 2">
    <name type="scientific">Pricia mediterranea</name>
    <dbReference type="NCBI Taxonomy" id="3076079"/>
    <lineage>
        <taxon>Bacteria</taxon>
        <taxon>Pseudomonadati</taxon>
        <taxon>Bacteroidota</taxon>
        <taxon>Flavobacteriia</taxon>
        <taxon>Flavobacteriales</taxon>
        <taxon>Flavobacteriaceae</taxon>
        <taxon>Pricia</taxon>
    </lineage>
</organism>
<proteinExistence type="predicted"/>
<accession>A0ABU3L7Q3</accession>
<evidence type="ECO:0000313" key="1">
    <source>
        <dbReference type="EMBL" id="MDT7829351.1"/>
    </source>
</evidence>
<keyword evidence="2" id="KW-1185">Reference proteome</keyword>